<evidence type="ECO:0000313" key="16">
    <source>
        <dbReference type="Proteomes" id="UP000619976"/>
    </source>
</evidence>
<evidence type="ECO:0000256" key="3">
    <source>
        <dbReference type="ARBA" id="ARBA00022676"/>
    </source>
</evidence>
<dbReference type="GO" id="GO:0016763">
    <property type="term" value="F:pentosyltransferase activity"/>
    <property type="evidence" value="ECO:0007669"/>
    <property type="project" value="InterPro"/>
</dbReference>
<proteinExistence type="inferred from homology"/>
<evidence type="ECO:0000256" key="10">
    <source>
        <dbReference type="ARBA" id="ARBA00023316"/>
    </source>
</evidence>
<dbReference type="AlphaFoldDB" id="A0A0G4Q8B0"/>
<dbReference type="EC" id="2.4.99.28" evidence="11"/>
<feature type="domain" description="Glycosyl transferase family 51" evidence="12">
    <location>
        <begin position="52"/>
        <end position="218"/>
    </location>
</feature>
<name>A0A0G4Q8B0_9GAMM</name>
<evidence type="ECO:0000259" key="12">
    <source>
        <dbReference type="Pfam" id="PF00912"/>
    </source>
</evidence>
<dbReference type="GO" id="GO:0009274">
    <property type="term" value="C:peptidoglycan-based cell wall"/>
    <property type="evidence" value="ECO:0007669"/>
    <property type="project" value="InterPro"/>
</dbReference>
<comment type="catalytic activity">
    <reaction evidence="11">
        <text>[GlcNAc-(1-&gt;4)-Mur2Ac(oyl-L-Ala-gamma-D-Glu-L-Lys-D-Ala-D-Ala)](n)-di-trans,octa-cis-undecaprenyl diphosphate + beta-D-GlcNAc-(1-&gt;4)-Mur2Ac(oyl-L-Ala-gamma-D-Glu-L-Lys-D-Ala-D-Ala)-di-trans,octa-cis-undecaprenyl diphosphate = [GlcNAc-(1-&gt;4)-Mur2Ac(oyl-L-Ala-gamma-D-Glu-L-Lys-D-Ala-D-Ala)](n+1)-di-trans,octa-cis-undecaprenyl diphosphate + di-trans,octa-cis-undecaprenyl diphosphate + H(+)</text>
        <dbReference type="Rhea" id="RHEA:23708"/>
        <dbReference type="Rhea" id="RHEA-COMP:9602"/>
        <dbReference type="Rhea" id="RHEA-COMP:9603"/>
        <dbReference type="ChEBI" id="CHEBI:15378"/>
        <dbReference type="ChEBI" id="CHEBI:58405"/>
        <dbReference type="ChEBI" id="CHEBI:60033"/>
        <dbReference type="ChEBI" id="CHEBI:78435"/>
        <dbReference type="EC" id="2.4.99.28"/>
    </reaction>
</comment>
<reference evidence="13" key="2">
    <citation type="submission" date="2015-06" db="EMBL/GenBank/DDBJ databases">
        <authorList>
            <person name="Urmite Genomes Urmite Genomes"/>
        </authorList>
    </citation>
    <scope>NUCLEOTIDE SEQUENCE [LARGE SCALE GENOMIC DNA]</scope>
    <source>
        <strain evidence="13">CSUR P1867</strain>
    </source>
</reference>
<comment type="pathway">
    <text evidence="11">Cell wall biogenesis; peptidoglycan biosynthesis.</text>
</comment>
<comment type="subcellular location">
    <subcellularLocation>
        <location evidence="11">Cell inner membrane</location>
        <topology evidence="11">Single-pass membrane protein</topology>
    </subcellularLocation>
</comment>
<keyword evidence="3 11" id="KW-0328">Glycosyltransferase</keyword>
<evidence type="ECO:0000256" key="8">
    <source>
        <dbReference type="ARBA" id="ARBA00022989"/>
    </source>
</evidence>
<evidence type="ECO:0000313" key="13">
    <source>
        <dbReference type="EMBL" id="CRL62050.1"/>
    </source>
</evidence>
<dbReference type="GO" id="GO:0008955">
    <property type="term" value="F:peptidoglycan glycosyltransferase activity"/>
    <property type="evidence" value="ECO:0007669"/>
    <property type="project" value="UniProtKB-UniRule"/>
</dbReference>
<evidence type="ECO:0000256" key="7">
    <source>
        <dbReference type="ARBA" id="ARBA00022984"/>
    </source>
</evidence>
<dbReference type="SUPFAM" id="SSF53955">
    <property type="entry name" value="Lysozyme-like"/>
    <property type="match status" value="1"/>
</dbReference>
<evidence type="ECO:0000256" key="5">
    <source>
        <dbReference type="ARBA" id="ARBA00022692"/>
    </source>
</evidence>
<reference evidence="15" key="1">
    <citation type="submission" date="2015-06" db="EMBL/GenBank/DDBJ databases">
        <authorList>
            <person name="Urmite Genomes"/>
        </authorList>
    </citation>
    <scope>NUCLEOTIDE SEQUENCE [LARGE SCALE GENOMIC DNA]</scope>
    <source>
        <strain evidence="15">CSUR P1867</strain>
    </source>
</reference>
<keyword evidence="9 11" id="KW-0472">Membrane</keyword>
<evidence type="ECO:0000256" key="4">
    <source>
        <dbReference type="ARBA" id="ARBA00022679"/>
    </source>
</evidence>
<keyword evidence="10 11" id="KW-0961">Cell wall biogenesis/degradation</keyword>
<dbReference type="Proteomes" id="UP000619976">
    <property type="component" value="Unassembled WGS sequence"/>
</dbReference>
<dbReference type="InterPro" id="IPR023346">
    <property type="entry name" value="Lysozyme-like_dom_sf"/>
</dbReference>
<organism evidence="13 15">
    <name type="scientific">Proteus penneri</name>
    <dbReference type="NCBI Taxonomy" id="102862"/>
    <lineage>
        <taxon>Bacteria</taxon>
        <taxon>Pseudomonadati</taxon>
        <taxon>Pseudomonadota</taxon>
        <taxon>Gammaproteobacteria</taxon>
        <taxon>Enterobacterales</taxon>
        <taxon>Morganellaceae</taxon>
        <taxon>Proteus</taxon>
    </lineage>
</organism>
<evidence type="ECO:0000256" key="6">
    <source>
        <dbReference type="ARBA" id="ARBA00022960"/>
    </source>
</evidence>
<evidence type="ECO:0000256" key="2">
    <source>
        <dbReference type="ARBA" id="ARBA00022519"/>
    </source>
</evidence>
<accession>A0A379EI17</accession>
<accession>A0A0G4Q8B0</accession>
<keyword evidence="6 11" id="KW-0133">Cell shape</keyword>
<comment type="similarity">
    <text evidence="11">Belongs to the glycosyltransferase 51 family.</text>
</comment>
<keyword evidence="2 11" id="KW-0997">Cell inner membrane</keyword>
<protein>
    <recommendedName>
        <fullName evidence="11">Biosynthetic peptidoglycan transglycosylase</fullName>
        <ecNumber evidence="11">2.4.99.28</ecNumber>
    </recommendedName>
    <alternativeName>
        <fullName evidence="11">Glycan polymerase</fullName>
    </alternativeName>
    <alternativeName>
        <fullName evidence="11">Peptidoglycan glycosyltransferase MtgA</fullName>
        <shortName evidence="11">PGT</shortName>
    </alternativeName>
</protein>
<evidence type="ECO:0000256" key="1">
    <source>
        <dbReference type="ARBA" id="ARBA00022475"/>
    </source>
</evidence>
<dbReference type="Pfam" id="PF00912">
    <property type="entry name" value="Transgly"/>
    <property type="match status" value="1"/>
</dbReference>
<reference evidence="14 16" key="3">
    <citation type="submission" date="2020-12" db="EMBL/GenBank/DDBJ databases">
        <title>Enhanced detection system for hospital associated transmission using whole genome sequencing surveillance.</title>
        <authorList>
            <person name="Harrison L.H."/>
            <person name="Van Tyne D."/>
            <person name="Marsh J.W."/>
            <person name="Griffith M.P."/>
            <person name="Snyder D.J."/>
            <person name="Cooper V.S."/>
            <person name="Mustapha M."/>
        </authorList>
    </citation>
    <scope>NUCLEOTIDE SEQUENCE [LARGE SCALE GENOMIC DNA]</scope>
    <source>
        <strain evidence="14 16">PR00195</strain>
    </source>
</reference>
<dbReference type="HAMAP" id="MF_00766">
    <property type="entry name" value="PGT_MtgA"/>
    <property type="match status" value="1"/>
</dbReference>
<dbReference type="PANTHER" id="PTHR30400">
    <property type="entry name" value="MONOFUNCTIONAL BIOSYNTHETIC PEPTIDOGLYCAN TRANSGLYCOSYLASE"/>
    <property type="match status" value="1"/>
</dbReference>
<dbReference type="PANTHER" id="PTHR30400:SF0">
    <property type="entry name" value="BIOSYNTHETIC PEPTIDOGLYCAN TRANSGLYCOSYLASE"/>
    <property type="match status" value="1"/>
</dbReference>
<evidence type="ECO:0000256" key="11">
    <source>
        <dbReference type="HAMAP-Rule" id="MF_00766"/>
    </source>
</evidence>
<keyword evidence="8 11" id="KW-1133">Transmembrane helix</keyword>
<keyword evidence="5 11" id="KW-0812">Transmembrane</keyword>
<dbReference type="GO" id="GO:0008360">
    <property type="term" value="P:regulation of cell shape"/>
    <property type="evidence" value="ECO:0007669"/>
    <property type="project" value="UniProtKB-KW"/>
</dbReference>
<gene>
    <name evidence="13" type="primary">pbpG</name>
    <name evidence="11 14" type="synonym">mtgA</name>
    <name evidence="13" type="ORF">BN1804_01783</name>
    <name evidence="14" type="ORF">JFQ69_08780</name>
</gene>
<keyword evidence="1 11" id="KW-1003">Cell membrane</keyword>
<dbReference type="RefSeq" id="WP_072063754.1">
    <property type="nucleotide sequence ID" value="NZ_CAXOKJ010000002.1"/>
</dbReference>
<dbReference type="UniPathway" id="UPA00219"/>
<keyword evidence="4 11" id="KW-0808">Transferase</keyword>
<dbReference type="GO" id="GO:0009252">
    <property type="term" value="P:peptidoglycan biosynthetic process"/>
    <property type="evidence" value="ECO:0007669"/>
    <property type="project" value="UniProtKB-UniRule"/>
</dbReference>
<keyword evidence="16" id="KW-1185">Reference proteome</keyword>
<dbReference type="GO" id="GO:0005886">
    <property type="term" value="C:plasma membrane"/>
    <property type="evidence" value="ECO:0007669"/>
    <property type="project" value="UniProtKB-SubCell"/>
</dbReference>
<dbReference type="InterPro" id="IPR001264">
    <property type="entry name" value="Glyco_trans_51"/>
</dbReference>
<dbReference type="Proteomes" id="UP000183920">
    <property type="component" value="Unassembled WGS sequence"/>
</dbReference>
<dbReference type="GeneID" id="76521715"/>
<dbReference type="NCBIfam" id="TIGR02070">
    <property type="entry name" value="mono_pep_trsgly"/>
    <property type="match status" value="1"/>
</dbReference>
<dbReference type="InterPro" id="IPR011812">
    <property type="entry name" value="Pep_trsgly"/>
</dbReference>
<dbReference type="InterPro" id="IPR036950">
    <property type="entry name" value="PBP_transglycosylase"/>
</dbReference>
<evidence type="ECO:0000256" key="9">
    <source>
        <dbReference type="ARBA" id="ARBA00023136"/>
    </source>
</evidence>
<dbReference type="EMBL" id="JAEKCB010000003">
    <property type="protein sequence ID" value="MBJ2117751.1"/>
    <property type="molecule type" value="Genomic_DNA"/>
</dbReference>
<dbReference type="Gene3D" id="1.10.3810.10">
    <property type="entry name" value="Biosynthetic peptidoglycan transglycosylase-like"/>
    <property type="match status" value="1"/>
</dbReference>
<keyword evidence="7 11" id="KW-0573">Peptidoglycan synthesis</keyword>
<dbReference type="GO" id="GO:0071555">
    <property type="term" value="P:cell wall organization"/>
    <property type="evidence" value="ECO:0007669"/>
    <property type="project" value="UniProtKB-KW"/>
</dbReference>
<sequence length="233" mass="26800">MVLVRKLKKLLIILIALWLLTVVLFSFLPVPFSAVMAQRQISAWSEFDFSYVSHSTWVSEKEIAPVMYLAVIASEDQNFPKHWGFDFDAIEKVFKKNYNNGKTLRGASTISQQTVKNLFLWDGRSWIRKGLETGMTPVVELIWSKKRILTVYLNIVEFGDGIFGVEQASQHYFRKPAKQLTSYEAALLAAVLPNPHIYHVNKPSAYTLKRQQWILNQMRLMGGISFLKKNNLS</sequence>
<evidence type="ECO:0000313" key="15">
    <source>
        <dbReference type="Proteomes" id="UP000183920"/>
    </source>
</evidence>
<dbReference type="EMBL" id="CVRY01000003">
    <property type="protein sequence ID" value="CRL62050.1"/>
    <property type="molecule type" value="Genomic_DNA"/>
</dbReference>
<comment type="function">
    <text evidence="11">Peptidoglycan polymerase that catalyzes glycan chain elongation from lipid-linked precursors.</text>
</comment>
<evidence type="ECO:0000313" key="14">
    <source>
        <dbReference type="EMBL" id="MBJ2117751.1"/>
    </source>
</evidence>